<dbReference type="EMBL" id="CM046388">
    <property type="protein sequence ID" value="KAI8571081.1"/>
    <property type="molecule type" value="Genomic_DNA"/>
</dbReference>
<dbReference type="Proteomes" id="UP001062846">
    <property type="component" value="Chromosome 1"/>
</dbReference>
<name>A0ACC0Q0Y5_RHOML</name>
<organism evidence="1 2">
    <name type="scientific">Rhododendron molle</name>
    <name type="common">Chinese azalea</name>
    <name type="synonym">Azalea mollis</name>
    <dbReference type="NCBI Taxonomy" id="49168"/>
    <lineage>
        <taxon>Eukaryota</taxon>
        <taxon>Viridiplantae</taxon>
        <taxon>Streptophyta</taxon>
        <taxon>Embryophyta</taxon>
        <taxon>Tracheophyta</taxon>
        <taxon>Spermatophyta</taxon>
        <taxon>Magnoliopsida</taxon>
        <taxon>eudicotyledons</taxon>
        <taxon>Gunneridae</taxon>
        <taxon>Pentapetalae</taxon>
        <taxon>asterids</taxon>
        <taxon>Ericales</taxon>
        <taxon>Ericaceae</taxon>
        <taxon>Ericoideae</taxon>
        <taxon>Rhodoreae</taxon>
        <taxon>Rhododendron</taxon>
    </lineage>
</organism>
<gene>
    <name evidence="1" type="ORF">RHMOL_Rhmol01G0089000</name>
</gene>
<accession>A0ACC0Q0Y5</accession>
<proteinExistence type="predicted"/>
<comment type="caution">
    <text evidence="1">The sequence shown here is derived from an EMBL/GenBank/DDBJ whole genome shotgun (WGS) entry which is preliminary data.</text>
</comment>
<evidence type="ECO:0000313" key="2">
    <source>
        <dbReference type="Proteomes" id="UP001062846"/>
    </source>
</evidence>
<protein>
    <submittedName>
        <fullName evidence="1">Uncharacterized protein</fullName>
    </submittedName>
</protein>
<sequence>MLTGPTVPSTNTTSPPPATSPAPPAATSPPPSTNPTKSAPHATSPPPPATVSTPPSSSSTTTPSWSSQSSSSGIPIRILILYCYNLFFKFCQSDSRVCFKLLDDLFVYDRKIDNIMFRHQTIDSHAVTINLPKPSLPPGVVSWPPPRRRLHLSCVAAVVQATAQGMKTSPATFPGMDLGFPKSTFTYEELAMATDDFSNANLLGQGGVGCVHKRFVLPNGEEVAVK</sequence>
<evidence type="ECO:0000313" key="1">
    <source>
        <dbReference type="EMBL" id="KAI8571081.1"/>
    </source>
</evidence>
<keyword evidence="2" id="KW-1185">Reference proteome</keyword>
<reference evidence="1" key="1">
    <citation type="submission" date="2022-02" db="EMBL/GenBank/DDBJ databases">
        <title>Plant Genome Project.</title>
        <authorList>
            <person name="Zhang R.-G."/>
        </authorList>
    </citation>
    <scope>NUCLEOTIDE SEQUENCE</scope>
    <source>
        <strain evidence="1">AT1</strain>
    </source>
</reference>